<dbReference type="PIRSF" id="PIRSF002889">
    <property type="entry name" value="Rod_FlgB"/>
    <property type="match status" value="1"/>
</dbReference>
<evidence type="ECO:0000256" key="5">
    <source>
        <dbReference type="ARBA" id="ARBA00024934"/>
    </source>
</evidence>
<organism evidence="8 9">
    <name type="scientific">Paracoccus alcaliphilus</name>
    <dbReference type="NCBI Taxonomy" id="34002"/>
    <lineage>
        <taxon>Bacteria</taxon>
        <taxon>Pseudomonadati</taxon>
        <taxon>Pseudomonadota</taxon>
        <taxon>Alphaproteobacteria</taxon>
        <taxon>Rhodobacterales</taxon>
        <taxon>Paracoccaceae</taxon>
        <taxon>Paracoccus</taxon>
    </lineage>
</organism>
<evidence type="ECO:0000256" key="1">
    <source>
        <dbReference type="ARBA" id="ARBA00004117"/>
    </source>
</evidence>
<comment type="subcellular location">
    <subcellularLocation>
        <location evidence="1 6">Bacterial flagellum basal body</location>
    </subcellularLocation>
</comment>
<dbReference type="InterPro" id="IPR006300">
    <property type="entry name" value="FlgB"/>
</dbReference>
<dbReference type="GO" id="GO:0030694">
    <property type="term" value="C:bacterial-type flagellum basal body, rod"/>
    <property type="evidence" value="ECO:0007669"/>
    <property type="project" value="InterPro"/>
</dbReference>
<dbReference type="Proteomes" id="UP000199054">
    <property type="component" value="Unassembled WGS sequence"/>
</dbReference>
<evidence type="ECO:0000256" key="2">
    <source>
        <dbReference type="ARBA" id="ARBA00009677"/>
    </source>
</evidence>
<evidence type="ECO:0000256" key="3">
    <source>
        <dbReference type="ARBA" id="ARBA00014376"/>
    </source>
</evidence>
<keyword evidence="8" id="KW-0969">Cilium</keyword>
<dbReference type="EMBL" id="FODE01000014">
    <property type="protein sequence ID" value="SEN71363.1"/>
    <property type="molecule type" value="Genomic_DNA"/>
</dbReference>
<comment type="similarity">
    <text evidence="2 6">Belongs to the flagella basal body rod proteins family.</text>
</comment>
<dbReference type="NCBIfam" id="NF009270">
    <property type="entry name" value="PRK12627.1"/>
    <property type="match status" value="1"/>
</dbReference>
<sequence length="128" mass="14148">MFDNIEMLRMARALTAHAAQRQVVVARNIANSDTPGFKTRDLDSFASTYRDGQAELRQTRAGHIAAPGWSPAGPRLITIDSGGAPNGNTVSIEEEMARMAETRREHDLSVNIYRSAMNMMRTSIGKRN</sequence>
<dbReference type="GO" id="GO:0071973">
    <property type="term" value="P:bacterial-type flagellum-dependent cell motility"/>
    <property type="evidence" value="ECO:0007669"/>
    <property type="project" value="InterPro"/>
</dbReference>
<feature type="domain" description="Flagellar basal body rod protein N-terminal" evidence="7">
    <location>
        <begin position="18"/>
        <end position="38"/>
    </location>
</feature>
<comment type="subunit">
    <text evidence="6">The basal body constitutes a major portion of the flagellar organelle and consists of a number of rings mounted on a central rod.</text>
</comment>
<evidence type="ECO:0000259" key="7">
    <source>
        <dbReference type="Pfam" id="PF00460"/>
    </source>
</evidence>
<dbReference type="AlphaFoldDB" id="A0A1H8IRT2"/>
<comment type="function">
    <text evidence="5 6">Structural component of flagellum, the bacterial motility apparatus. Part of the rod structure of flagellar basal body.</text>
</comment>
<evidence type="ECO:0000256" key="4">
    <source>
        <dbReference type="ARBA" id="ARBA00023143"/>
    </source>
</evidence>
<dbReference type="OrthoDB" id="9788334at2"/>
<dbReference type="Pfam" id="PF00460">
    <property type="entry name" value="Flg_bb_rod"/>
    <property type="match status" value="1"/>
</dbReference>
<keyword evidence="8" id="KW-0282">Flagellum</keyword>
<dbReference type="InterPro" id="IPR001444">
    <property type="entry name" value="Flag_bb_rod_N"/>
</dbReference>
<name>A0A1H8IRT2_9RHOB</name>
<gene>
    <name evidence="8" type="ORF">SAMN04489859_10144</name>
</gene>
<evidence type="ECO:0000313" key="8">
    <source>
        <dbReference type="EMBL" id="SEN71363.1"/>
    </source>
</evidence>
<keyword evidence="9" id="KW-1185">Reference proteome</keyword>
<evidence type="ECO:0000256" key="6">
    <source>
        <dbReference type="PIRNR" id="PIRNR002889"/>
    </source>
</evidence>
<evidence type="ECO:0000313" key="9">
    <source>
        <dbReference type="Proteomes" id="UP000199054"/>
    </source>
</evidence>
<accession>A0A1H8IRT2</accession>
<reference evidence="8 9" key="1">
    <citation type="submission" date="2016-10" db="EMBL/GenBank/DDBJ databases">
        <authorList>
            <person name="de Groot N.N."/>
        </authorList>
    </citation>
    <scope>NUCLEOTIDE SEQUENCE [LARGE SCALE GENOMIC DNA]</scope>
    <source>
        <strain evidence="8 9">DSM 8512</strain>
    </source>
</reference>
<dbReference type="STRING" id="34002.SAMN04489859_10144"/>
<proteinExistence type="inferred from homology"/>
<keyword evidence="4 6" id="KW-0975">Bacterial flagellum</keyword>
<dbReference type="RefSeq" id="WP_090612320.1">
    <property type="nucleotide sequence ID" value="NZ_CP067124.1"/>
</dbReference>
<keyword evidence="8" id="KW-0966">Cell projection</keyword>
<protein>
    <recommendedName>
        <fullName evidence="3 6">Flagellar basal body rod protein FlgB</fullName>
    </recommendedName>
</protein>